<protein>
    <recommendedName>
        <fullName evidence="4">EF-hand domain-containing protein</fullName>
    </recommendedName>
</protein>
<evidence type="ECO:0000313" key="3">
    <source>
        <dbReference type="Proteomes" id="UP001302126"/>
    </source>
</evidence>
<feature type="compositionally biased region" description="Basic and acidic residues" evidence="1">
    <location>
        <begin position="12"/>
        <end position="42"/>
    </location>
</feature>
<dbReference type="AlphaFoldDB" id="A0AAN7AEN8"/>
<comment type="caution">
    <text evidence="2">The sequence shown here is derived from an EMBL/GenBank/DDBJ whole genome shotgun (WGS) entry which is preliminary data.</text>
</comment>
<accession>A0AAN7AEN8</accession>
<gene>
    <name evidence="2" type="ORF">QBC35DRAFT_455286</name>
</gene>
<evidence type="ECO:0000313" key="2">
    <source>
        <dbReference type="EMBL" id="KAK4184433.1"/>
    </source>
</evidence>
<reference evidence="2" key="2">
    <citation type="submission" date="2023-05" db="EMBL/GenBank/DDBJ databases">
        <authorList>
            <consortium name="Lawrence Berkeley National Laboratory"/>
            <person name="Steindorff A."/>
            <person name="Hensen N."/>
            <person name="Bonometti L."/>
            <person name="Westerberg I."/>
            <person name="Brannstrom I.O."/>
            <person name="Guillou S."/>
            <person name="Cros-Aarteil S."/>
            <person name="Calhoun S."/>
            <person name="Haridas S."/>
            <person name="Kuo A."/>
            <person name="Mondo S."/>
            <person name="Pangilinan J."/>
            <person name="Riley R."/>
            <person name="Labutti K."/>
            <person name="Andreopoulos B."/>
            <person name="Lipzen A."/>
            <person name="Chen C."/>
            <person name="Yanf M."/>
            <person name="Daum C."/>
            <person name="Ng V."/>
            <person name="Clum A."/>
            <person name="Ohm R."/>
            <person name="Martin F."/>
            <person name="Silar P."/>
            <person name="Natvig D."/>
            <person name="Lalanne C."/>
            <person name="Gautier V."/>
            <person name="Ament-Velasquez S.L."/>
            <person name="Kruys A."/>
            <person name="Hutchinson M.I."/>
            <person name="Powell A.J."/>
            <person name="Barry K."/>
            <person name="Miller A.N."/>
            <person name="Grigoriev I.V."/>
            <person name="Debuchy R."/>
            <person name="Gladieux P."/>
            <person name="Thoren M.H."/>
            <person name="Johannesson H."/>
        </authorList>
    </citation>
    <scope>NUCLEOTIDE SEQUENCE</scope>
    <source>
        <strain evidence="2">PSN309</strain>
    </source>
</reference>
<feature type="region of interest" description="Disordered" evidence="1">
    <location>
        <begin position="1"/>
        <end position="102"/>
    </location>
</feature>
<keyword evidence="3" id="KW-1185">Reference proteome</keyword>
<feature type="compositionally biased region" description="Basic and acidic residues" evidence="1">
    <location>
        <begin position="85"/>
        <end position="102"/>
    </location>
</feature>
<dbReference type="Proteomes" id="UP001302126">
    <property type="component" value="Unassembled WGS sequence"/>
</dbReference>
<evidence type="ECO:0000256" key="1">
    <source>
        <dbReference type="SAM" id="MobiDB-lite"/>
    </source>
</evidence>
<name>A0AAN7AEN8_9PEZI</name>
<evidence type="ECO:0008006" key="4">
    <source>
        <dbReference type="Google" id="ProtNLM"/>
    </source>
</evidence>
<proteinExistence type="predicted"/>
<dbReference type="EMBL" id="MU864489">
    <property type="protein sequence ID" value="KAK4184433.1"/>
    <property type="molecule type" value="Genomic_DNA"/>
</dbReference>
<reference evidence="2" key="1">
    <citation type="journal article" date="2023" name="Mol. Phylogenet. Evol.">
        <title>Genome-scale phylogeny and comparative genomics of the fungal order Sordariales.</title>
        <authorList>
            <person name="Hensen N."/>
            <person name="Bonometti L."/>
            <person name="Westerberg I."/>
            <person name="Brannstrom I.O."/>
            <person name="Guillou S."/>
            <person name="Cros-Aarteil S."/>
            <person name="Calhoun S."/>
            <person name="Haridas S."/>
            <person name="Kuo A."/>
            <person name="Mondo S."/>
            <person name="Pangilinan J."/>
            <person name="Riley R."/>
            <person name="LaButti K."/>
            <person name="Andreopoulos B."/>
            <person name="Lipzen A."/>
            <person name="Chen C."/>
            <person name="Yan M."/>
            <person name="Daum C."/>
            <person name="Ng V."/>
            <person name="Clum A."/>
            <person name="Steindorff A."/>
            <person name="Ohm R.A."/>
            <person name="Martin F."/>
            <person name="Silar P."/>
            <person name="Natvig D.O."/>
            <person name="Lalanne C."/>
            <person name="Gautier V."/>
            <person name="Ament-Velasquez S.L."/>
            <person name="Kruys A."/>
            <person name="Hutchinson M.I."/>
            <person name="Powell A.J."/>
            <person name="Barry K."/>
            <person name="Miller A.N."/>
            <person name="Grigoriev I.V."/>
            <person name="Debuchy R."/>
            <person name="Gladieux P."/>
            <person name="Hiltunen Thoren M."/>
            <person name="Johannesson H."/>
        </authorList>
    </citation>
    <scope>NUCLEOTIDE SEQUENCE</scope>
    <source>
        <strain evidence="2">PSN309</strain>
    </source>
</reference>
<dbReference type="InterPro" id="IPR018247">
    <property type="entry name" value="EF_Hand_1_Ca_BS"/>
</dbReference>
<organism evidence="2 3">
    <name type="scientific">Podospora australis</name>
    <dbReference type="NCBI Taxonomy" id="1536484"/>
    <lineage>
        <taxon>Eukaryota</taxon>
        <taxon>Fungi</taxon>
        <taxon>Dikarya</taxon>
        <taxon>Ascomycota</taxon>
        <taxon>Pezizomycotina</taxon>
        <taxon>Sordariomycetes</taxon>
        <taxon>Sordariomycetidae</taxon>
        <taxon>Sordariales</taxon>
        <taxon>Podosporaceae</taxon>
        <taxon>Podospora</taxon>
    </lineage>
</organism>
<dbReference type="PROSITE" id="PS00018">
    <property type="entry name" value="EF_HAND_1"/>
    <property type="match status" value="1"/>
</dbReference>
<sequence>MLARRGVQAEAVTEHKVVEAAAREHSQENDGKDSTHHHETSHTKKRHHHWDTSGTGIMSEEDVLRQMQTGNQEGGNHRPSLTEIPEIREESAGEEETRGRRA</sequence>